<evidence type="ECO:0000313" key="10">
    <source>
        <dbReference type="EMBL" id="MFD1889907.1"/>
    </source>
</evidence>
<keyword evidence="3 10" id="KW-0808">Transferase</keyword>
<evidence type="ECO:0000256" key="6">
    <source>
        <dbReference type="ARBA" id="ARBA00022840"/>
    </source>
</evidence>
<reference evidence="11" key="1">
    <citation type="journal article" date="2019" name="Int. J. Syst. Evol. Microbiol.">
        <title>The Global Catalogue of Microorganisms (GCM) 10K type strain sequencing project: providing services to taxonomists for standard genome sequencing and annotation.</title>
        <authorList>
            <consortium name="The Broad Institute Genomics Platform"/>
            <consortium name="The Broad Institute Genome Sequencing Center for Infectious Disease"/>
            <person name="Wu L."/>
            <person name="Ma J."/>
        </authorList>
    </citation>
    <scope>NUCLEOTIDE SEQUENCE [LARGE SCALE GENOMIC DNA]</scope>
    <source>
        <strain evidence="11">CAIM 431</strain>
    </source>
</reference>
<dbReference type="Gene3D" id="3.40.50.10330">
    <property type="entry name" value="Probable inorganic polyphosphate/atp-NAD kinase, domain 1"/>
    <property type="match status" value="1"/>
</dbReference>
<keyword evidence="4" id="KW-0547">Nucleotide-binding</keyword>
<sequence length="315" mass="34384">MSATRPAPARPVAILNPVARGHARTVELLDRLAREHGWPAWRHLPTTEFDFGGSQAEQALELGADLVVVGGGDGTVRAVAERLRGTQTAIGIVPLGTANIFARNLGLSPRRLEAAVGVAMFGSPRRLDLGVACFRTESLPTQDSREHLFLVLAGLGNDALTVAATRPGLKRRLGWLAYFESGSRHLVRRPVRMLVQLDDQPALPRALWSCLVGNAPRIPMGISIFPARELDDGLLDVMEVRVTRLRQWFPIALAGARRRAESPCLVHHDARRVRLVPDEPTELQLDGDVFGPVVEATLSVHPRSLLVNTPEGKTR</sequence>
<evidence type="ECO:0000256" key="3">
    <source>
        <dbReference type="ARBA" id="ARBA00022679"/>
    </source>
</evidence>
<name>A0ABW4RUR5_9ACTN</name>
<dbReference type="InterPro" id="IPR016064">
    <property type="entry name" value="NAD/diacylglycerol_kinase_sf"/>
</dbReference>
<comment type="cofactor">
    <cofactor evidence="1">
        <name>Mg(2+)</name>
        <dbReference type="ChEBI" id="CHEBI:18420"/>
    </cofactor>
</comment>
<gene>
    <name evidence="10" type="ORF">ACFSCS_06845</name>
</gene>
<dbReference type="RefSeq" id="WP_343873546.1">
    <property type="nucleotide sequence ID" value="NZ_BAAAIX010000016.1"/>
</dbReference>
<evidence type="ECO:0000256" key="8">
    <source>
        <dbReference type="ARBA" id="ARBA00023264"/>
    </source>
</evidence>
<evidence type="ECO:0000313" key="11">
    <source>
        <dbReference type="Proteomes" id="UP001597326"/>
    </source>
</evidence>
<keyword evidence="7" id="KW-0444">Lipid biosynthesis</keyword>
<evidence type="ECO:0000256" key="5">
    <source>
        <dbReference type="ARBA" id="ARBA00022777"/>
    </source>
</evidence>
<keyword evidence="7" id="KW-0443">Lipid metabolism</keyword>
<evidence type="ECO:0000256" key="4">
    <source>
        <dbReference type="ARBA" id="ARBA00022741"/>
    </source>
</evidence>
<dbReference type="EMBL" id="JBHUFZ010000015">
    <property type="protein sequence ID" value="MFD1889907.1"/>
    <property type="molecule type" value="Genomic_DNA"/>
</dbReference>
<comment type="similarity">
    <text evidence="2">Belongs to the diacylglycerol/lipid kinase family.</text>
</comment>
<evidence type="ECO:0000256" key="1">
    <source>
        <dbReference type="ARBA" id="ARBA00001946"/>
    </source>
</evidence>
<dbReference type="GO" id="GO:0016301">
    <property type="term" value="F:kinase activity"/>
    <property type="evidence" value="ECO:0007669"/>
    <property type="project" value="UniProtKB-KW"/>
</dbReference>
<dbReference type="SUPFAM" id="SSF111331">
    <property type="entry name" value="NAD kinase/diacylglycerol kinase-like"/>
    <property type="match status" value="1"/>
</dbReference>
<keyword evidence="11" id="KW-1185">Reference proteome</keyword>
<comment type="caution">
    <text evidence="10">The sequence shown here is derived from an EMBL/GenBank/DDBJ whole genome shotgun (WGS) entry which is preliminary data.</text>
</comment>
<keyword evidence="8" id="KW-1208">Phospholipid metabolism</keyword>
<dbReference type="Gene3D" id="2.60.200.40">
    <property type="match status" value="1"/>
</dbReference>
<organism evidence="10 11">
    <name type="scientific">Luteococcus peritonei</name>
    <dbReference type="NCBI Taxonomy" id="88874"/>
    <lineage>
        <taxon>Bacteria</taxon>
        <taxon>Bacillati</taxon>
        <taxon>Actinomycetota</taxon>
        <taxon>Actinomycetes</taxon>
        <taxon>Propionibacteriales</taxon>
        <taxon>Propionibacteriaceae</taxon>
        <taxon>Luteococcus</taxon>
    </lineage>
</organism>
<dbReference type="InterPro" id="IPR050187">
    <property type="entry name" value="Lipid_Phosphate_FormReg"/>
</dbReference>
<protein>
    <submittedName>
        <fullName evidence="10">Diacylglycerol/lipid kinase family protein</fullName>
        <ecNumber evidence="10">2.7.1.-</ecNumber>
    </submittedName>
</protein>
<dbReference type="InterPro" id="IPR045540">
    <property type="entry name" value="YegS/DAGK_C"/>
</dbReference>
<dbReference type="PANTHER" id="PTHR12358">
    <property type="entry name" value="SPHINGOSINE KINASE"/>
    <property type="match status" value="1"/>
</dbReference>
<keyword evidence="7" id="KW-0594">Phospholipid biosynthesis</keyword>
<evidence type="ECO:0000259" key="9">
    <source>
        <dbReference type="PROSITE" id="PS50146"/>
    </source>
</evidence>
<accession>A0ABW4RUR5</accession>
<dbReference type="Proteomes" id="UP001597326">
    <property type="component" value="Unassembled WGS sequence"/>
</dbReference>
<evidence type="ECO:0000256" key="7">
    <source>
        <dbReference type="ARBA" id="ARBA00023209"/>
    </source>
</evidence>
<keyword evidence="6" id="KW-0067">ATP-binding</keyword>
<dbReference type="PROSITE" id="PS50146">
    <property type="entry name" value="DAGK"/>
    <property type="match status" value="1"/>
</dbReference>
<dbReference type="EC" id="2.7.1.-" evidence="10"/>
<feature type="domain" description="DAGKc" evidence="9">
    <location>
        <begin position="6"/>
        <end position="136"/>
    </location>
</feature>
<dbReference type="Pfam" id="PF00781">
    <property type="entry name" value="DAGK_cat"/>
    <property type="match status" value="1"/>
</dbReference>
<dbReference type="InterPro" id="IPR001206">
    <property type="entry name" value="Diacylglycerol_kinase_cat_dom"/>
</dbReference>
<proteinExistence type="inferred from homology"/>
<dbReference type="InterPro" id="IPR017438">
    <property type="entry name" value="ATP-NAD_kinase_N"/>
</dbReference>
<keyword evidence="5 10" id="KW-0418">Kinase</keyword>
<dbReference type="Pfam" id="PF19279">
    <property type="entry name" value="YegS_C"/>
    <property type="match status" value="1"/>
</dbReference>
<evidence type="ECO:0000256" key="2">
    <source>
        <dbReference type="ARBA" id="ARBA00005983"/>
    </source>
</evidence>
<dbReference type="PANTHER" id="PTHR12358:SF54">
    <property type="entry name" value="SPHINGOSINE KINASE RELATED PROTEIN"/>
    <property type="match status" value="1"/>
</dbReference>